<dbReference type="SUPFAM" id="SSF89392">
    <property type="entry name" value="Prokaryotic lipoproteins and lipoprotein localization factors"/>
    <property type="match status" value="1"/>
</dbReference>
<sequence length="294" mass="31442">MARVSRRSRTAVVTAAGLLAGTAVLTGCGDDGNGSASEPGGEETRDGDRSTTEVVRAAHEETLEAETAKLELRVRAAADGEQQTITGNGVIDLVDGTSRLTIGTGGQKIEQRVVEQDLYQRLPESLRGQLGGDKPWIKVDLGEIALAAGGTGELQITDPAQAMEYAGALTDGDAERVGTEKIDGVETTKYRVEVDVDELARGDNPQAQRLREQLGDTLPMHLWLDDEDRIRRQQFDIDLGAVNSTQDPQGSKNPQSTALRTTLEFSDFGTEVDVSPPPAEDTTDVTDKITKRGG</sequence>
<feature type="region of interest" description="Disordered" evidence="1">
    <location>
        <begin position="268"/>
        <end position="294"/>
    </location>
</feature>
<proteinExistence type="predicted"/>
<dbReference type="InterPro" id="IPR029046">
    <property type="entry name" value="LolA/LolB/LppX"/>
</dbReference>
<dbReference type="Proteomes" id="UP000230407">
    <property type="component" value="Unassembled WGS sequence"/>
</dbReference>
<feature type="region of interest" description="Disordered" evidence="1">
    <location>
        <begin position="26"/>
        <end position="51"/>
    </location>
</feature>
<feature type="compositionally biased region" description="Basic and acidic residues" evidence="1">
    <location>
        <begin position="285"/>
        <end position="294"/>
    </location>
</feature>
<reference evidence="2 3" key="1">
    <citation type="submission" date="2017-11" db="EMBL/GenBank/DDBJ databases">
        <title>Streptomyces carmine sp. nov., a novel actinomycete isolated from Sophora alopecuroides in Xinjiang, China.</title>
        <authorList>
            <person name="Wang Y."/>
            <person name="Luo X."/>
            <person name="Wan C."/>
            <person name="Zhang L."/>
        </authorList>
    </citation>
    <scope>NUCLEOTIDE SEQUENCE [LARGE SCALE GENOMIC DNA]</scope>
    <source>
        <strain evidence="2 3">TRM SA0054</strain>
    </source>
</reference>
<evidence type="ECO:0000256" key="1">
    <source>
        <dbReference type="SAM" id="MobiDB-lite"/>
    </source>
</evidence>
<dbReference type="AlphaFoldDB" id="A0A2M8LX51"/>
<evidence type="ECO:0000313" key="3">
    <source>
        <dbReference type="Proteomes" id="UP000230407"/>
    </source>
</evidence>
<dbReference type="EMBL" id="PGGW01000058">
    <property type="protein sequence ID" value="PJE96538.1"/>
    <property type="molecule type" value="Genomic_DNA"/>
</dbReference>
<accession>A0A2M8LX51</accession>
<evidence type="ECO:0008006" key="4">
    <source>
        <dbReference type="Google" id="ProtNLM"/>
    </source>
</evidence>
<comment type="caution">
    <text evidence="2">The sequence shown here is derived from an EMBL/GenBank/DDBJ whole genome shotgun (WGS) entry which is preliminary data.</text>
</comment>
<name>A0A2M8LX51_9ACTN</name>
<organism evidence="2 3">
    <name type="scientific">Streptomyces carminius</name>
    <dbReference type="NCBI Taxonomy" id="2665496"/>
    <lineage>
        <taxon>Bacteria</taxon>
        <taxon>Bacillati</taxon>
        <taxon>Actinomycetota</taxon>
        <taxon>Actinomycetes</taxon>
        <taxon>Kitasatosporales</taxon>
        <taxon>Streptomycetaceae</taxon>
        <taxon>Streptomyces</taxon>
    </lineage>
</organism>
<keyword evidence="3" id="KW-1185">Reference proteome</keyword>
<protein>
    <recommendedName>
        <fullName evidence="4">LppX_LprAFG lipoprotein</fullName>
    </recommendedName>
</protein>
<gene>
    <name evidence="2" type="ORF">CUT44_18835</name>
</gene>
<dbReference type="RefSeq" id="WP_100203030.1">
    <property type="nucleotide sequence ID" value="NZ_PGGW01000058.1"/>
</dbReference>
<feature type="compositionally biased region" description="Basic and acidic residues" evidence="1">
    <location>
        <begin position="42"/>
        <end position="51"/>
    </location>
</feature>
<dbReference type="PROSITE" id="PS51257">
    <property type="entry name" value="PROKAR_LIPOPROTEIN"/>
    <property type="match status" value="1"/>
</dbReference>
<dbReference type="Gene3D" id="2.50.20.20">
    <property type="match status" value="1"/>
</dbReference>
<evidence type="ECO:0000313" key="2">
    <source>
        <dbReference type="EMBL" id="PJE96538.1"/>
    </source>
</evidence>